<dbReference type="PRINTS" id="PR01806">
    <property type="entry name" value="VIRFACTRMVIN"/>
</dbReference>
<dbReference type="GO" id="GO:0015648">
    <property type="term" value="F:lipid-linked peptidoglycan transporter activity"/>
    <property type="evidence" value="ECO:0007669"/>
    <property type="project" value="TreeGrafter"/>
</dbReference>
<dbReference type="RefSeq" id="WP_118767303.1">
    <property type="nucleotide sequence ID" value="NZ_QWKP01000195.1"/>
</dbReference>
<dbReference type="AlphaFoldDB" id="A0A413RLB0"/>
<dbReference type="Proteomes" id="UP000283374">
    <property type="component" value="Unassembled WGS sequence"/>
</dbReference>
<feature type="transmembrane region" description="Helical" evidence="8">
    <location>
        <begin position="498"/>
        <end position="522"/>
    </location>
</feature>
<dbReference type="Pfam" id="PF03023">
    <property type="entry name" value="MurJ"/>
    <property type="match status" value="1"/>
</dbReference>
<accession>A0A413RLB0</accession>
<dbReference type="GO" id="GO:0009252">
    <property type="term" value="P:peptidoglycan biosynthetic process"/>
    <property type="evidence" value="ECO:0007669"/>
    <property type="project" value="UniProtKB-KW"/>
</dbReference>
<dbReference type="EMBL" id="QWKP01000195">
    <property type="protein sequence ID" value="RHA40482.1"/>
    <property type="molecule type" value="Genomic_DNA"/>
</dbReference>
<dbReference type="OrthoDB" id="4350032at2"/>
<dbReference type="GO" id="GO:0034204">
    <property type="term" value="P:lipid translocation"/>
    <property type="evidence" value="ECO:0007669"/>
    <property type="project" value="TreeGrafter"/>
</dbReference>
<feature type="transmembrane region" description="Helical" evidence="8">
    <location>
        <begin position="59"/>
        <end position="79"/>
    </location>
</feature>
<evidence type="ECO:0000256" key="1">
    <source>
        <dbReference type="ARBA" id="ARBA00004651"/>
    </source>
</evidence>
<sequence>MSPAARRALTGLAGAAAMIAAVTVLSRVLGFGRWLTQSWALSAGSISDSYNAANLLPNVLFEVAAGGALAGALIPLLAAPIARSDRREIDATVSGAVGWTLLILVPLAGLLAAFSGPLAALLADHDPAKQSMVRYFVLVFAIQVPMYGLAVLLYAVLQAHKRFFWPAFAPVLASLVTIATYVGYAALANGAVSDPAGLDDGALEVLAWGTTLGVAAMCLPMLVPVHRLGVRIRPTLHFPPGVAVRLRALALAGVGSVAAQQLATLMIIVVTARYWGQDGTLTIYQYAQQVYLLPYAVLVVPLATSTFPRLAARAAAGDRDGFARTSSAVTRAVVAAAAIGAGAVIAGGYAVGTIFANLTEVDGVAAQMGAALTAMVPGLVGFGALFHGSRSLYALERGRAAVVANVVGWGTMIVAIVVMVLADLPDDQALVGIAAASSIGMTAGGVVALGALRRAAGRDALHGLVRTVVVLVLGAAVGAVAGRWLADTVQDMGGSGSLTAVGAAGGAAVLAAVIAGAALVAFDRSTLTGVLKADQAV</sequence>
<name>A0A413RLB0_9CELL</name>
<evidence type="ECO:0000256" key="6">
    <source>
        <dbReference type="ARBA" id="ARBA00022989"/>
    </source>
</evidence>
<feature type="transmembrane region" description="Helical" evidence="8">
    <location>
        <begin position="135"/>
        <end position="156"/>
    </location>
</feature>
<comment type="subcellular location">
    <subcellularLocation>
        <location evidence="1">Cell membrane</location>
        <topology evidence="1">Multi-pass membrane protein</topology>
    </subcellularLocation>
</comment>
<feature type="transmembrane region" description="Helical" evidence="8">
    <location>
        <begin position="332"/>
        <end position="356"/>
    </location>
</feature>
<evidence type="ECO:0000256" key="5">
    <source>
        <dbReference type="ARBA" id="ARBA00022984"/>
    </source>
</evidence>
<evidence type="ECO:0000313" key="10">
    <source>
        <dbReference type="Proteomes" id="UP000283374"/>
    </source>
</evidence>
<dbReference type="InterPro" id="IPR051050">
    <property type="entry name" value="Lipid_II_flippase_MurJ/MviN"/>
</dbReference>
<evidence type="ECO:0000256" key="3">
    <source>
        <dbReference type="ARBA" id="ARBA00022692"/>
    </source>
</evidence>
<feature type="transmembrane region" description="Helical" evidence="8">
    <location>
        <begin position="428"/>
        <end position="452"/>
    </location>
</feature>
<keyword evidence="2" id="KW-1003">Cell membrane</keyword>
<feature type="transmembrane region" description="Helical" evidence="8">
    <location>
        <begin position="400"/>
        <end position="422"/>
    </location>
</feature>
<dbReference type="PANTHER" id="PTHR47019:SF1">
    <property type="entry name" value="LIPID II FLIPPASE MURJ"/>
    <property type="match status" value="1"/>
</dbReference>
<evidence type="ECO:0000256" key="7">
    <source>
        <dbReference type="ARBA" id="ARBA00023136"/>
    </source>
</evidence>
<feature type="transmembrane region" description="Helical" evidence="8">
    <location>
        <begin position="292"/>
        <end position="311"/>
    </location>
</feature>
<feature type="transmembrane region" description="Helical" evidence="8">
    <location>
        <begin position="368"/>
        <end position="388"/>
    </location>
</feature>
<evidence type="ECO:0000256" key="4">
    <source>
        <dbReference type="ARBA" id="ARBA00022960"/>
    </source>
</evidence>
<dbReference type="GO" id="GO:0008360">
    <property type="term" value="P:regulation of cell shape"/>
    <property type="evidence" value="ECO:0007669"/>
    <property type="project" value="UniProtKB-KW"/>
</dbReference>
<feature type="transmembrane region" description="Helical" evidence="8">
    <location>
        <begin position="464"/>
        <end position="486"/>
    </location>
</feature>
<gene>
    <name evidence="9" type="ORF">D1825_10130</name>
</gene>
<reference evidence="9 10" key="1">
    <citation type="submission" date="2018-08" db="EMBL/GenBank/DDBJ databases">
        <title>Cellulomonas rhizosphaerae sp. nov., a novel actinomycete isolated from soil.</title>
        <authorList>
            <person name="Tian Y."/>
        </authorList>
    </citation>
    <scope>NUCLEOTIDE SEQUENCE [LARGE SCALE GENOMIC DNA]</scope>
    <source>
        <strain evidence="9 10">NEAU-TCZ24</strain>
    </source>
</reference>
<dbReference type="PANTHER" id="PTHR47019">
    <property type="entry name" value="LIPID II FLIPPASE MURJ"/>
    <property type="match status" value="1"/>
</dbReference>
<feature type="transmembrane region" description="Helical" evidence="8">
    <location>
        <begin position="163"/>
        <end position="185"/>
    </location>
</feature>
<keyword evidence="10" id="KW-1185">Reference proteome</keyword>
<proteinExistence type="predicted"/>
<feature type="transmembrane region" description="Helical" evidence="8">
    <location>
        <begin position="246"/>
        <end position="272"/>
    </location>
</feature>
<dbReference type="GO" id="GO:0005886">
    <property type="term" value="C:plasma membrane"/>
    <property type="evidence" value="ECO:0007669"/>
    <property type="project" value="UniProtKB-SubCell"/>
</dbReference>
<feature type="transmembrane region" description="Helical" evidence="8">
    <location>
        <begin position="91"/>
        <end position="115"/>
    </location>
</feature>
<protein>
    <submittedName>
        <fullName evidence="9">Virulence factor MviN</fullName>
    </submittedName>
</protein>
<keyword evidence="6 8" id="KW-1133">Transmembrane helix</keyword>
<dbReference type="InterPro" id="IPR004268">
    <property type="entry name" value="MurJ"/>
</dbReference>
<evidence type="ECO:0000313" key="9">
    <source>
        <dbReference type="EMBL" id="RHA40482.1"/>
    </source>
</evidence>
<keyword evidence="3 8" id="KW-0812">Transmembrane</keyword>
<keyword evidence="4" id="KW-0133">Cell shape</keyword>
<keyword evidence="5" id="KW-0573">Peptidoglycan synthesis</keyword>
<feature type="transmembrane region" description="Helical" evidence="8">
    <location>
        <begin position="205"/>
        <end position="225"/>
    </location>
</feature>
<evidence type="ECO:0000256" key="8">
    <source>
        <dbReference type="SAM" id="Phobius"/>
    </source>
</evidence>
<keyword evidence="7 8" id="KW-0472">Membrane</keyword>
<comment type="caution">
    <text evidence="9">The sequence shown here is derived from an EMBL/GenBank/DDBJ whole genome shotgun (WGS) entry which is preliminary data.</text>
</comment>
<evidence type="ECO:0000256" key="2">
    <source>
        <dbReference type="ARBA" id="ARBA00022475"/>
    </source>
</evidence>
<organism evidence="9 10">
    <name type="scientific">Cellulomonas rhizosphaerae</name>
    <dbReference type="NCBI Taxonomy" id="2293719"/>
    <lineage>
        <taxon>Bacteria</taxon>
        <taxon>Bacillati</taxon>
        <taxon>Actinomycetota</taxon>
        <taxon>Actinomycetes</taxon>
        <taxon>Micrococcales</taxon>
        <taxon>Cellulomonadaceae</taxon>
        <taxon>Cellulomonas</taxon>
    </lineage>
</organism>